<sequence length="325" mass="38803">MTFEKHLPHIRPFNEVFYRSCFFNCYFSVVRSFREELYPYLLNDIFSYQIDEDGYIHMDCTSVHNPEKLMNLQGIFAEKQSRCDELIENVKNDVLQEKPVIIWLDTHAQPYRPEYLSKHYRNCVLIFGFNDSDETASILENRYLDNLSYEIRKISYGDLIKGYTGFHDHFKPDPTFHSYAAFTHVSAQSSLREGADRYFRQNINQHADKVFAGLERLKMFVERLHTLGNTEKLLDSFNQVMNIKKVEQYRLSYLTVHDQKFGRLLTEIIQEWEKARYHAAKLFFSNGDMSDYEPRIKASLERILQLETDHCEWLMEACRKKERTE</sequence>
<accession>A0A5M8RP08</accession>
<dbReference type="Proteomes" id="UP000324326">
    <property type="component" value="Unassembled WGS sequence"/>
</dbReference>
<evidence type="ECO:0008006" key="3">
    <source>
        <dbReference type="Google" id="ProtNLM"/>
    </source>
</evidence>
<dbReference type="RefSeq" id="WP_148958396.1">
    <property type="nucleotide sequence ID" value="NZ_CM125431.1"/>
</dbReference>
<organism evidence="1 2">
    <name type="scientific">Bacillus swezeyi</name>
    <dbReference type="NCBI Taxonomy" id="1925020"/>
    <lineage>
        <taxon>Bacteria</taxon>
        <taxon>Bacillati</taxon>
        <taxon>Bacillota</taxon>
        <taxon>Bacilli</taxon>
        <taxon>Bacillales</taxon>
        <taxon>Bacillaceae</taxon>
        <taxon>Bacillus</taxon>
    </lineage>
</organism>
<dbReference type="EMBL" id="QSND01000005">
    <property type="protein sequence ID" value="KAA6447672.1"/>
    <property type="molecule type" value="Genomic_DNA"/>
</dbReference>
<name>A0A5M8RP08_9BACI</name>
<dbReference type="AlphaFoldDB" id="A0A5M8RP08"/>
<evidence type="ECO:0000313" key="2">
    <source>
        <dbReference type="Proteomes" id="UP000324326"/>
    </source>
</evidence>
<proteinExistence type="predicted"/>
<evidence type="ECO:0000313" key="1">
    <source>
        <dbReference type="EMBL" id="KAA6447672.1"/>
    </source>
</evidence>
<gene>
    <name evidence="1" type="ORF">DX927_20650</name>
</gene>
<reference evidence="1 2" key="1">
    <citation type="submission" date="2018-08" db="EMBL/GenBank/DDBJ databases">
        <title>Bacillus phenotypic plasticity.</title>
        <authorList>
            <person name="Hurtado E."/>
        </authorList>
    </citation>
    <scope>NUCLEOTIDE SEQUENCE [LARGE SCALE GENOMIC DNA]</scope>
    <source>
        <strain evidence="1 2">427</strain>
    </source>
</reference>
<protein>
    <recommendedName>
        <fullName evidence="3">Butirosin biosynthesis protein H N-terminal domain-containing protein</fullName>
    </recommendedName>
</protein>
<comment type="caution">
    <text evidence="1">The sequence shown here is derived from an EMBL/GenBank/DDBJ whole genome shotgun (WGS) entry which is preliminary data.</text>
</comment>